<dbReference type="InterPro" id="IPR006680">
    <property type="entry name" value="Amidohydro-rel"/>
</dbReference>
<dbReference type="GO" id="GO:0019748">
    <property type="term" value="P:secondary metabolic process"/>
    <property type="evidence" value="ECO:0007669"/>
    <property type="project" value="TreeGrafter"/>
</dbReference>
<gene>
    <name evidence="3" type="ORF">D1Y85_15815</name>
</gene>
<evidence type="ECO:0000313" key="3">
    <source>
        <dbReference type="EMBL" id="RQH04887.1"/>
    </source>
</evidence>
<dbReference type="GO" id="GO:0005737">
    <property type="term" value="C:cytoplasm"/>
    <property type="evidence" value="ECO:0007669"/>
    <property type="project" value="TreeGrafter"/>
</dbReference>
<evidence type="ECO:0000256" key="1">
    <source>
        <dbReference type="ARBA" id="ARBA00023239"/>
    </source>
</evidence>
<dbReference type="Pfam" id="PF04909">
    <property type="entry name" value="Amidohydro_2"/>
    <property type="match status" value="1"/>
</dbReference>
<accession>A0A3N6N9K8</accession>
<dbReference type="GO" id="GO:0016831">
    <property type="term" value="F:carboxy-lyase activity"/>
    <property type="evidence" value="ECO:0007669"/>
    <property type="project" value="InterPro"/>
</dbReference>
<dbReference type="Gene3D" id="3.20.20.140">
    <property type="entry name" value="Metal-dependent hydrolases"/>
    <property type="match status" value="1"/>
</dbReference>
<dbReference type="OrthoDB" id="149172at2"/>
<dbReference type="RefSeq" id="WP_124152023.1">
    <property type="nucleotide sequence ID" value="NZ_RQIS01000011.1"/>
</dbReference>
<reference evidence="3 4" key="1">
    <citation type="submission" date="2018-11" db="EMBL/GenBank/DDBJ databases">
        <title>Paraburkholderia sp. DHOA04, isolated from soil.</title>
        <authorList>
            <person name="Gao Z.-H."/>
            <person name="Qiu L.-H."/>
            <person name="Fu J.-C."/>
        </authorList>
    </citation>
    <scope>NUCLEOTIDE SEQUENCE [LARGE SCALE GENOMIC DNA]</scope>
    <source>
        <strain evidence="3 4">DHOA04</strain>
    </source>
</reference>
<dbReference type="PANTHER" id="PTHR21240:SF28">
    <property type="entry name" value="ISO-OROTATE DECARBOXYLASE (EUROFUNG)"/>
    <property type="match status" value="1"/>
</dbReference>
<dbReference type="EMBL" id="RQIS01000011">
    <property type="protein sequence ID" value="RQH04887.1"/>
    <property type="molecule type" value="Genomic_DNA"/>
</dbReference>
<comment type="caution">
    <text evidence="3">The sequence shown here is derived from an EMBL/GenBank/DDBJ whole genome shotgun (WGS) entry which is preliminary data.</text>
</comment>
<dbReference type="InterPro" id="IPR032466">
    <property type="entry name" value="Metal_Hydrolase"/>
</dbReference>
<dbReference type="InterPro" id="IPR032465">
    <property type="entry name" value="ACMSD"/>
</dbReference>
<dbReference type="Proteomes" id="UP000272778">
    <property type="component" value="Unassembled WGS sequence"/>
</dbReference>
<dbReference type="PANTHER" id="PTHR21240">
    <property type="entry name" value="2-AMINO-3-CARBOXYLMUCONATE-6-SEMIALDEHYDE DECARBOXYLASE"/>
    <property type="match status" value="1"/>
</dbReference>
<dbReference type="SUPFAM" id="SSF51556">
    <property type="entry name" value="Metallo-dependent hydrolases"/>
    <property type="match status" value="1"/>
</dbReference>
<keyword evidence="4" id="KW-1185">Reference proteome</keyword>
<evidence type="ECO:0000259" key="2">
    <source>
        <dbReference type="Pfam" id="PF04909"/>
    </source>
</evidence>
<dbReference type="AlphaFoldDB" id="A0A3N6N9K8"/>
<feature type="domain" description="Amidohydrolase-related" evidence="2">
    <location>
        <begin position="59"/>
        <end position="363"/>
    </location>
</feature>
<keyword evidence="3" id="KW-0378">Hydrolase</keyword>
<evidence type="ECO:0000313" key="4">
    <source>
        <dbReference type="Proteomes" id="UP000272778"/>
    </source>
</evidence>
<sequence length="378" mass="41493">MKPFVFSCDAHIVEPLDLFTAGMPEHLKQWAPNACMDDNGMRLNRLGETVLFKIPGNFHTHRVGEADDLDTRRLGARDLKKRLVDMNRDGVDAELCFPSLGLLVCRITDAEAVRTASRVYNDWAWDYLDGLRNKLVPTALIPTVNMEDALAELEYVIQKGYRAVTLPISNVDSMPKYNDPAWDPFVARCAQAGIPLCFHTGVGQVTLRALKGPGGALYNYTRQMNDAVDVIAQMVGGGVLDRHPSAHILFAECGAGWLYGLAERMDEVYYGHAPAISPKLSRKPSDIVRAQVHCAVQNDTGAFSTIQGLTTENFLFATDYPHSEGTFPRSMQVVEQARAANPGLTEEQWAAVLGGNASRLFGITREAVERETAAAVAA</sequence>
<keyword evidence="1" id="KW-0456">Lyase</keyword>
<name>A0A3N6N9K8_9BURK</name>
<organism evidence="3 4">
    <name type="scientific">Paraburkholderia dinghuensis</name>
    <dbReference type="NCBI Taxonomy" id="2305225"/>
    <lineage>
        <taxon>Bacteria</taxon>
        <taxon>Pseudomonadati</taxon>
        <taxon>Pseudomonadota</taxon>
        <taxon>Betaproteobacteria</taxon>
        <taxon>Burkholderiales</taxon>
        <taxon>Burkholderiaceae</taxon>
        <taxon>Paraburkholderia</taxon>
    </lineage>
</organism>
<protein>
    <submittedName>
        <fullName evidence="3">Amidohydrolase</fullName>
    </submittedName>
</protein>
<proteinExistence type="predicted"/>
<dbReference type="GO" id="GO:0016787">
    <property type="term" value="F:hydrolase activity"/>
    <property type="evidence" value="ECO:0007669"/>
    <property type="project" value="UniProtKB-KW"/>
</dbReference>